<dbReference type="NCBIfam" id="TIGR04057">
    <property type="entry name" value="SusC_RagA_signa"/>
    <property type="match status" value="1"/>
</dbReference>
<dbReference type="Proteomes" id="UP000502421">
    <property type="component" value="Chromosome"/>
</dbReference>
<evidence type="ECO:0000256" key="6">
    <source>
        <dbReference type="ARBA" id="ARBA00023237"/>
    </source>
</evidence>
<accession>A0AAE6ZDC5</accession>
<dbReference type="InterPro" id="IPR037066">
    <property type="entry name" value="Plug_dom_sf"/>
</dbReference>
<feature type="domain" description="TonB-dependent receptor plug" evidence="8">
    <location>
        <begin position="120"/>
        <end position="245"/>
    </location>
</feature>
<dbReference type="KEGG" id="coy:HF329_05690"/>
<dbReference type="InterPro" id="IPR039426">
    <property type="entry name" value="TonB-dep_rcpt-like"/>
</dbReference>
<dbReference type="NCBIfam" id="TIGR04056">
    <property type="entry name" value="OMP_RagA_SusC"/>
    <property type="match status" value="1"/>
</dbReference>
<dbReference type="Gene3D" id="2.170.130.10">
    <property type="entry name" value="TonB-dependent receptor, plug domain"/>
    <property type="match status" value="1"/>
</dbReference>
<dbReference type="Pfam" id="PF13715">
    <property type="entry name" value="CarbopepD_reg_2"/>
    <property type="match status" value="1"/>
</dbReference>
<keyword evidence="3 7" id="KW-1134">Transmembrane beta strand</keyword>
<evidence type="ECO:0000256" key="5">
    <source>
        <dbReference type="ARBA" id="ARBA00023136"/>
    </source>
</evidence>
<proteinExistence type="inferred from homology"/>
<dbReference type="AlphaFoldDB" id="A0AAE6ZDC5"/>
<dbReference type="PROSITE" id="PS00018">
    <property type="entry name" value="EF_HAND_1"/>
    <property type="match status" value="1"/>
</dbReference>
<evidence type="ECO:0000256" key="3">
    <source>
        <dbReference type="ARBA" id="ARBA00022452"/>
    </source>
</evidence>
<reference evidence="10" key="1">
    <citation type="submission" date="2020-04" db="EMBL/GenBank/DDBJ databases">
        <authorList>
            <person name="Kittiwongwattana C."/>
        </authorList>
    </citation>
    <scope>NUCLEOTIDE SEQUENCE [LARGE SCALE GENOMIC DNA]</scope>
    <source>
        <strain evidence="10">1310</strain>
    </source>
</reference>
<dbReference type="SUPFAM" id="SSF56935">
    <property type="entry name" value="Porins"/>
    <property type="match status" value="1"/>
</dbReference>
<organism evidence="9 10">
    <name type="scientific">Chitinophaga oryzae</name>
    <dbReference type="NCBI Taxonomy" id="2725414"/>
    <lineage>
        <taxon>Bacteria</taxon>
        <taxon>Pseudomonadati</taxon>
        <taxon>Bacteroidota</taxon>
        <taxon>Chitinophagia</taxon>
        <taxon>Chitinophagales</taxon>
        <taxon>Chitinophagaceae</taxon>
        <taxon>Chitinophaga</taxon>
    </lineage>
</organism>
<dbReference type="SUPFAM" id="SSF49464">
    <property type="entry name" value="Carboxypeptidase regulatory domain-like"/>
    <property type="match status" value="1"/>
</dbReference>
<evidence type="ECO:0000256" key="2">
    <source>
        <dbReference type="ARBA" id="ARBA00022448"/>
    </source>
</evidence>
<dbReference type="PROSITE" id="PS52016">
    <property type="entry name" value="TONB_DEPENDENT_REC_3"/>
    <property type="match status" value="1"/>
</dbReference>
<dbReference type="GO" id="GO:0009279">
    <property type="term" value="C:cell outer membrane"/>
    <property type="evidence" value="ECO:0007669"/>
    <property type="project" value="UniProtKB-SubCell"/>
</dbReference>
<gene>
    <name evidence="9" type="ORF">HF329_05690</name>
</gene>
<dbReference type="InterPro" id="IPR008969">
    <property type="entry name" value="CarboxyPept-like_regulatory"/>
</dbReference>
<dbReference type="EMBL" id="CP051205">
    <property type="protein sequence ID" value="QJB30818.1"/>
    <property type="molecule type" value="Genomic_DNA"/>
</dbReference>
<comment type="similarity">
    <text evidence="7">Belongs to the TonB-dependent receptor family.</text>
</comment>
<evidence type="ECO:0000256" key="4">
    <source>
        <dbReference type="ARBA" id="ARBA00022692"/>
    </source>
</evidence>
<sequence>MKTVVLKPEKTEASANLLPPDSAAGRVVTGEVRDINGTPLPGAFIYIKATRKGTISNEKGAFTLNNVPHGAVLLITYTGYVPQQISASGNSPLHIQMDIANNKLDEAVVMAYGVTSRRLNTGSISKVTAEEIGRQPISNPLATLEGRVPGMLVTQSSGAPGASVKVQIRGQNSLINGTEPLYIIDGIPFAPNNNNLNNVSSLLTNGNGAGLSPFSMINPADIESIEVLKDADATAIYGSRGANGVVLITTKRGKPGLTTFHANINSGFSKITRSIDMLNTRQYISIRKEAYQNDGIIPSATPGDPGYAPDLMVWDTTRYTDIRKLMLGGTAKMLNATLSLSGGTASTQFLISGTFHRETSILPADGADNRPSLNFNFNHTSLNRKLNISLAAISSFDNNTLPAASGFSVLSPPNIPALYDETGQLKWQEKGTSFQNPLGDLKKKYTIRSNNYLNRVNLSYKLLSNLTFAVSGGFNIVNTKETQQIPVSSQNPIDNPTGTAIFSSGNIKSWTVEPQITYTTSLLKGKLDVLAGTTLQENKREYLYVMGTGYTSDNLLNALAAAPVISYKQSDDVKYRYLAAFTRLNYIYAEKYILNLTGRRDGSSRFGPGKRFSNFGAAGAAWIFSNEKFMSPLSSVLSFGKIRGSYGITGNDQIGDYQYLPSWSGTGVPPYQGAPALRPDILFNPDFFWERNKKLEISLEIGLWKDRILFSTNFYRNKSDNQLVNYPLPGQTGFRSILQNLPALISNTGTEIEMTTKLVNKRDFKWSITGNVTIASNKLERFPGLSSSGYANQYEVGKSVNIVRLYKLLGVDPKTGLYTYEDRNNDGNIDINDFQTVAQTNPDYYGGIATDLHYKNFQLNILFSFRKQVEKNYRADIFSNYYPGMMFNQPTAILDRWQATGNIATIGKLTAVPYTEAYTQATLYSLSSGIYSDASFIRLKNISLSYLFPPNYLKRMGLKECKIFAQAANLLTFTDYSGDPEAQSIFAIPTLKTITAGLQVTL</sequence>
<keyword evidence="2 7" id="KW-0813">Transport</keyword>
<evidence type="ECO:0000256" key="7">
    <source>
        <dbReference type="PROSITE-ProRule" id="PRU01360"/>
    </source>
</evidence>
<protein>
    <submittedName>
        <fullName evidence="9">SusC/RagA family TonB-linked outer membrane protein</fullName>
    </submittedName>
</protein>
<evidence type="ECO:0000313" key="10">
    <source>
        <dbReference type="Proteomes" id="UP000502421"/>
    </source>
</evidence>
<comment type="subcellular location">
    <subcellularLocation>
        <location evidence="1 7">Cell outer membrane</location>
        <topology evidence="1 7">Multi-pass membrane protein</topology>
    </subcellularLocation>
</comment>
<dbReference type="Pfam" id="PF07715">
    <property type="entry name" value="Plug"/>
    <property type="match status" value="1"/>
</dbReference>
<dbReference type="InterPro" id="IPR023997">
    <property type="entry name" value="TonB-dep_OMP_SusC/RagA_CS"/>
</dbReference>
<keyword evidence="4 7" id="KW-0812">Transmembrane</keyword>
<dbReference type="InterPro" id="IPR023996">
    <property type="entry name" value="TonB-dep_OMP_SusC/RagA"/>
</dbReference>
<dbReference type="InterPro" id="IPR036942">
    <property type="entry name" value="Beta-barrel_TonB_sf"/>
</dbReference>
<evidence type="ECO:0000259" key="8">
    <source>
        <dbReference type="Pfam" id="PF07715"/>
    </source>
</evidence>
<dbReference type="Gene3D" id="2.40.170.20">
    <property type="entry name" value="TonB-dependent receptor, beta-barrel domain"/>
    <property type="match status" value="1"/>
</dbReference>
<evidence type="ECO:0000256" key="1">
    <source>
        <dbReference type="ARBA" id="ARBA00004571"/>
    </source>
</evidence>
<dbReference type="Gene3D" id="2.60.40.1120">
    <property type="entry name" value="Carboxypeptidase-like, regulatory domain"/>
    <property type="match status" value="1"/>
</dbReference>
<dbReference type="RefSeq" id="WP_168803096.1">
    <property type="nucleotide sequence ID" value="NZ_CP051205.1"/>
</dbReference>
<name>A0AAE6ZDC5_9BACT</name>
<dbReference type="InterPro" id="IPR018247">
    <property type="entry name" value="EF_Hand_1_Ca_BS"/>
</dbReference>
<keyword evidence="5 7" id="KW-0472">Membrane</keyword>
<keyword evidence="6 7" id="KW-0998">Cell outer membrane</keyword>
<evidence type="ECO:0000313" key="9">
    <source>
        <dbReference type="EMBL" id="QJB30818.1"/>
    </source>
</evidence>
<dbReference type="InterPro" id="IPR012910">
    <property type="entry name" value="Plug_dom"/>
</dbReference>